<dbReference type="Pfam" id="PF13374">
    <property type="entry name" value="TPR_10"/>
    <property type="match status" value="1"/>
</dbReference>
<gene>
    <name evidence="1" type="ORF">Q8A49_26635</name>
</gene>
<protein>
    <recommendedName>
        <fullName evidence="3">Tetratricopeptide repeat protein</fullName>
    </recommendedName>
</protein>
<evidence type="ECO:0000313" key="1">
    <source>
        <dbReference type="EMBL" id="MEE2054082.1"/>
    </source>
</evidence>
<accession>A0ABU7KYD1</accession>
<reference evidence="1 2" key="1">
    <citation type="submission" date="2023-07" db="EMBL/GenBank/DDBJ databases">
        <authorList>
            <person name="Girao M."/>
            <person name="Carvalho M.F."/>
        </authorList>
    </citation>
    <scope>NUCLEOTIDE SEQUENCE [LARGE SCALE GENOMIC DNA]</scope>
    <source>
        <strain evidence="1 2">66/93</strain>
    </source>
</reference>
<dbReference type="SUPFAM" id="SSF50494">
    <property type="entry name" value="Trypsin-like serine proteases"/>
    <property type="match status" value="1"/>
</dbReference>
<sequence length="1284" mass="140055">MDTAQRITRITTPTSTGSGYLIGPRLVLTSAHTVPDPGGRVEVHTATDHRSRTGQVVWRGTPHSHDDAALVEVTDPDWTEHPVTTRWGRLVTTTPGTPCQVWGFPDLVQRTGRAAETAQLAGTVAPGSHYVNHRHVMDLSAHPPRWLPHEIREQERAGQRRSLWAGLSGAAMRCADGELVVGVVAADLEHRDHAALEVVPAYVLHHDPAFRAVLAQHGVPLVLEPVELAHLVGIPRAHHRPSPAALLEAHRQVVDFHGREETMRTLLEWCQGSEPLTAAVVHGPGGQGKTRLAHELTKRLAEPDPRGRRWATVWLRQDATVDELGPVKEATAPLLVVVDYAETRTAQLVRLLQLCDRPPGHAPVRLLLLVRTLGEWWDQVNTATGHVLADLALQLPLPPLAPRATERAREYRTALGHLAHALPTARTPRPADWARVAAHLADPDLSGPEWETVLSVHMRALADLLDATQDPTAVTADTAVEGRVLAHEYRYWDHSAAAYGLGDADLAQPLRDVLALVFTLSPAGVAEADELLGSASVLQGQTTARRHQIRLWAGGLYPPDGERMWGHLQPDRLLEYFLGRRLQRDPALFDPHLDTIATADAERLVTLYTRAAAHPALSAVKGHLSALCTRHIHTLGPAVIDVATQVEHPGPLLRALGDTTDDPGTSPEALADLSDALPLSSQRLAVWAERLTTRLVHARRAQAERDPDAHLADLAVALNNQSLRLSGLGRAEEAVEAITQAVHIRRTLARQHPHAHLPGLALALDSQSLRLGNLGRTEEALEAATEAVHHYRALAEHHPDAHLPGLARALNNQSLRLGGLGRTEEALHAVTRAVHHYRALAEQRPGIYLPDLAMALNNQSTDLGDLGRAEEALEAITRAVDIRRALSEQHPDAHLPDLADSLNNRALRLGDLGQAEEALEAITEAVHHYRALAEQHPDAHLPGLALVLNNQSVRLGHLGRTEEALEAVTEAVHIRGALARQHPDAHLPELARTLNSRSNRLGELGRTEEALETIAQAVHHYRALAERHPDVHLAELAMALNNQALRLSDLGRPEEALDAVTQAVNHYRVLIEQRPDVHLPGLAGALNNQALRLGDLGRTEEALGIITQAVHHYQALAEQRPDAHLPDLALALNNRSVTLGELGRTEEALEAVAQAVHHYRALAEQRPDTHLPDLALALNNQAVRLGELGRTGEALGIIAQAVQHYRALAEQRPDAHLPGLAMVLFNRSVYSNALGRVEEALEAVTQAVEIKTALADRRPAVHHQDLGNYLRLLEDLRNSGAGRR</sequence>
<organism evidence="1 2">
    <name type="scientific">Nocardiopsis tropica</name>
    <dbReference type="NCBI Taxonomy" id="109330"/>
    <lineage>
        <taxon>Bacteria</taxon>
        <taxon>Bacillati</taxon>
        <taxon>Actinomycetota</taxon>
        <taxon>Actinomycetes</taxon>
        <taxon>Streptosporangiales</taxon>
        <taxon>Nocardiopsidaceae</taxon>
        <taxon>Nocardiopsis</taxon>
    </lineage>
</organism>
<evidence type="ECO:0000313" key="2">
    <source>
        <dbReference type="Proteomes" id="UP001348641"/>
    </source>
</evidence>
<evidence type="ECO:0008006" key="3">
    <source>
        <dbReference type="Google" id="ProtNLM"/>
    </source>
</evidence>
<dbReference type="Gene3D" id="1.25.40.10">
    <property type="entry name" value="Tetratricopeptide repeat domain"/>
    <property type="match status" value="5"/>
</dbReference>
<dbReference type="InterPro" id="IPR027417">
    <property type="entry name" value="P-loop_NTPase"/>
</dbReference>
<comment type="caution">
    <text evidence="1">The sequence shown here is derived from an EMBL/GenBank/DDBJ whole genome shotgun (WGS) entry which is preliminary data.</text>
</comment>
<dbReference type="EMBL" id="JAUUCC010000095">
    <property type="protein sequence ID" value="MEE2054082.1"/>
    <property type="molecule type" value="Genomic_DNA"/>
</dbReference>
<proteinExistence type="predicted"/>
<dbReference type="RefSeq" id="WP_330160982.1">
    <property type="nucleotide sequence ID" value="NZ_BAAAJA010000047.1"/>
</dbReference>
<name>A0ABU7KYD1_9ACTN</name>
<dbReference type="SUPFAM" id="SSF48452">
    <property type="entry name" value="TPR-like"/>
    <property type="match status" value="3"/>
</dbReference>
<dbReference type="PANTHER" id="PTHR19959">
    <property type="entry name" value="KINESIN LIGHT CHAIN"/>
    <property type="match status" value="1"/>
</dbReference>
<dbReference type="Gene3D" id="2.40.10.10">
    <property type="entry name" value="Trypsin-like serine proteases"/>
    <property type="match status" value="1"/>
</dbReference>
<dbReference type="PANTHER" id="PTHR19959:SF119">
    <property type="entry name" value="FUNGAL LIPASE-LIKE DOMAIN-CONTAINING PROTEIN"/>
    <property type="match status" value="1"/>
</dbReference>
<dbReference type="Gene3D" id="3.40.50.300">
    <property type="entry name" value="P-loop containing nucleotide triphosphate hydrolases"/>
    <property type="match status" value="1"/>
</dbReference>
<dbReference type="SMART" id="SM00028">
    <property type="entry name" value="TPR"/>
    <property type="match status" value="12"/>
</dbReference>
<dbReference type="InterPro" id="IPR019734">
    <property type="entry name" value="TPR_rpt"/>
</dbReference>
<dbReference type="InterPro" id="IPR043504">
    <property type="entry name" value="Peptidase_S1_PA_chymotrypsin"/>
</dbReference>
<dbReference type="InterPro" id="IPR011990">
    <property type="entry name" value="TPR-like_helical_dom_sf"/>
</dbReference>
<dbReference type="SUPFAM" id="SSF52540">
    <property type="entry name" value="P-loop containing nucleoside triphosphate hydrolases"/>
    <property type="match status" value="1"/>
</dbReference>
<dbReference type="Proteomes" id="UP001348641">
    <property type="component" value="Unassembled WGS sequence"/>
</dbReference>
<dbReference type="InterPro" id="IPR009003">
    <property type="entry name" value="Peptidase_S1_PA"/>
</dbReference>